<dbReference type="RefSeq" id="WP_313831639.1">
    <property type="nucleotide sequence ID" value="NZ_JAQOUE010000001.1"/>
</dbReference>
<feature type="transmembrane region" description="Helical" evidence="2">
    <location>
        <begin position="72"/>
        <end position="91"/>
    </location>
</feature>
<sequence>MTQGITTLWRKQYWVHPLESTPCATTKIHENIHLRQHQATDTSQRVGVALMFTKFSYAKSIFSSPTMDTYKIVVRNLAACTVLVAPLLLFLGSTQWQDPTSAAKKSSLIPKPPSDLPWYDIQRFQYHVQTRLPLYREQFEQAAKQYGVPWTLLAAQAYQESRWDRHAKSPTGVRGLMMLTRNTASSLGIKNRLDPDKSIDGGARYVAYLKKQINQNISKQDRTWFALAAYNVGLGHVRDAQKLAVKLEKNPHSWKELKTVLPLLSNKTYYQNLQYGYARGREPVQYVKRIRAYHALLEHYLREI</sequence>
<evidence type="ECO:0000313" key="4">
    <source>
        <dbReference type="EMBL" id="MDT7041284.1"/>
    </source>
</evidence>
<comment type="caution">
    <text evidence="4">The sequence shown here is derived from an EMBL/GenBank/DDBJ whole genome shotgun (WGS) entry which is preliminary data.</text>
</comment>
<dbReference type="EMBL" id="JAQOUE010000001">
    <property type="protein sequence ID" value="MDT7041284.1"/>
    <property type="molecule type" value="Genomic_DNA"/>
</dbReference>
<keyword evidence="2" id="KW-1133">Transmembrane helix</keyword>
<name>A0ABU3K4E3_9BACT</name>
<dbReference type="CDD" id="cd13403">
    <property type="entry name" value="MLTF-like"/>
    <property type="match status" value="1"/>
</dbReference>
<proteinExistence type="inferred from homology"/>
<dbReference type="Proteomes" id="UP001250932">
    <property type="component" value="Unassembled WGS sequence"/>
</dbReference>
<keyword evidence="2" id="KW-0472">Membrane</keyword>
<dbReference type="InterPro" id="IPR023346">
    <property type="entry name" value="Lysozyme-like_dom_sf"/>
</dbReference>
<accession>A0ABU3K4E3</accession>
<feature type="domain" description="Transglycosylase SLT" evidence="3">
    <location>
        <begin position="139"/>
        <end position="250"/>
    </location>
</feature>
<evidence type="ECO:0000256" key="2">
    <source>
        <dbReference type="SAM" id="Phobius"/>
    </source>
</evidence>
<dbReference type="PANTHER" id="PTHR37423:SF2">
    <property type="entry name" value="MEMBRANE-BOUND LYTIC MUREIN TRANSGLYCOSYLASE C"/>
    <property type="match status" value="1"/>
</dbReference>
<gene>
    <name evidence="4" type="ORF">PPG34_02915</name>
</gene>
<protein>
    <submittedName>
        <fullName evidence="4">Transglycosylase SLT domain-containing protein</fullName>
    </submittedName>
</protein>
<dbReference type="SUPFAM" id="SSF53955">
    <property type="entry name" value="Lysozyme-like"/>
    <property type="match status" value="1"/>
</dbReference>
<evidence type="ECO:0000259" key="3">
    <source>
        <dbReference type="Pfam" id="PF01464"/>
    </source>
</evidence>
<dbReference type="Gene3D" id="1.10.530.10">
    <property type="match status" value="1"/>
</dbReference>
<dbReference type="PANTHER" id="PTHR37423">
    <property type="entry name" value="SOLUBLE LYTIC MUREIN TRANSGLYCOSYLASE-RELATED"/>
    <property type="match status" value="1"/>
</dbReference>
<keyword evidence="5" id="KW-1185">Reference proteome</keyword>
<comment type="similarity">
    <text evidence="1">Belongs to the transglycosylase Slt family.</text>
</comment>
<dbReference type="Pfam" id="PF01464">
    <property type="entry name" value="SLT"/>
    <property type="match status" value="1"/>
</dbReference>
<keyword evidence="2" id="KW-0812">Transmembrane</keyword>
<organism evidence="4 5">
    <name type="scientific">Candidatus Nitronereus thalassa</name>
    <dbReference type="NCBI Taxonomy" id="3020898"/>
    <lineage>
        <taxon>Bacteria</taxon>
        <taxon>Pseudomonadati</taxon>
        <taxon>Nitrospirota</taxon>
        <taxon>Nitrospiria</taxon>
        <taxon>Nitrospirales</taxon>
        <taxon>Nitrospiraceae</taxon>
        <taxon>Candidatus Nitronereus</taxon>
    </lineage>
</organism>
<reference evidence="4 5" key="1">
    <citation type="journal article" date="2023" name="ISME J.">
        <title>Cultivation and genomic characterization of novel and ubiquitous marine nitrite-oxidizing bacteria from the Nitrospirales.</title>
        <authorList>
            <person name="Mueller A.J."/>
            <person name="Daebeler A."/>
            <person name="Herbold C.W."/>
            <person name="Kirkegaard R.H."/>
            <person name="Daims H."/>
        </authorList>
    </citation>
    <scope>NUCLEOTIDE SEQUENCE [LARGE SCALE GENOMIC DNA]</scope>
    <source>
        <strain evidence="4 5">EB</strain>
    </source>
</reference>
<evidence type="ECO:0000313" key="5">
    <source>
        <dbReference type="Proteomes" id="UP001250932"/>
    </source>
</evidence>
<dbReference type="InterPro" id="IPR008258">
    <property type="entry name" value="Transglycosylase_SLT_dom_1"/>
</dbReference>
<evidence type="ECO:0000256" key="1">
    <source>
        <dbReference type="ARBA" id="ARBA00007734"/>
    </source>
</evidence>